<dbReference type="InterPro" id="IPR029000">
    <property type="entry name" value="Cyclophilin-like_dom_sf"/>
</dbReference>
<evidence type="ECO:0000256" key="1">
    <source>
        <dbReference type="ARBA" id="ARBA00022741"/>
    </source>
</evidence>
<evidence type="ECO:0000256" key="3">
    <source>
        <dbReference type="ARBA" id="ARBA00022840"/>
    </source>
</evidence>
<evidence type="ECO:0000313" key="5">
    <source>
        <dbReference type="EMBL" id="QJR31099.1"/>
    </source>
</evidence>
<dbReference type="InterPro" id="IPR010016">
    <property type="entry name" value="PxpB"/>
</dbReference>
<dbReference type="SMART" id="SM00796">
    <property type="entry name" value="AHS1"/>
    <property type="match status" value="1"/>
</dbReference>
<sequence>MPATELAVFRQELIQSIQALAWPACQCVQADQSITVLFASPILAAGKHEILLDQLHQILGQFGKATLLANTPGCHHHIVVNYGGVAGQDLAWLAGQTGLSPTEVIDLHCSAIYTVQFLGFLPGFAYLTGLPKQLHFSRRETPRSRVPAGTLAIAAHYCAVYPWESPGGWHLLGHFEQVLFDPERTDQQGQSLFKAGDTVQFIRADYA</sequence>
<dbReference type="EMBL" id="CP053084">
    <property type="protein sequence ID" value="QJR31099.1"/>
    <property type="molecule type" value="Genomic_DNA"/>
</dbReference>
<gene>
    <name evidence="5" type="ORF">HKT17_07070</name>
</gene>
<organism evidence="5 6">
    <name type="scientific">Limnobacter profundi</name>
    <dbReference type="NCBI Taxonomy" id="2732163"/>
    <lineage>
        <taxon>Bacteria</taxon>
        <taxon>Pseudomonadati</taxon>
        <taxon>Pseudomonadota</taxon>
        <taxon>Betaproteobacteria</taxon>
        <taxon>Burkholderiales</taxon>
        <taxon>Burkholderiaceae</taxon>
        <taxon>Limnobacter</taxon>
    </lineage>
</organism>
<keyword evidence="2 5" id="KW-0378">Hydrolase</keyword>
<proteinExistence type="predicted"/>
<evidence type="ECO:0000259" key="4">
    <source>
        <dbReference type="SMART" id="SM00796"/>
    </source>
</evidence>
<dbReference type="Proteomes" id="UP000501130">
    <property type="component" value="Chromosome"/>
</dbReference>
<dbReference type="InterPro" id="IPR003833">
    <property type="entry name" value="CT_C_D"/>
</dbReference>
<keyword evidence="6" id="KW-1185">Reference proteome</keyword>
<dbReference type="GO" id="GO:0016787">
    <property type="term" value="F:hydrolase activity"/>
    <property type="evidence" value="ECO:0007669"/>
    <property type="project" value="UniProtKB-KW"/>
</dbReference>
<keyword evidence="3" id="KW-0067">ATP-binding</keyword>
<dbReference type="Pfam" id="PF02682">
    <property type="entry name" value="CT_C_D"/>
    <property type="match status" value="1"/>
</dbReference>
<reference evidence="5 6" key="1">
    <citation type="submission" date="2020-05" db="EMBL/GenBank/DDBJ databases">
        <title>Compete genome of Limnobacter sp. SAORIC-580.</title>
        <authorList>
            <person name="Song J."/>
            <person name="Cho J.-C."/>
        </authorList>
    </citation>
    <scope>NUCLEOTIDE SEQUENCE [LARGE SCALE GENOMIC DNA]</scope>
    <source>
        <strain evidence="5 6">SAORIC-580</strain>
    </source>
</reference>
<evidence type="ECO:0000313" key="6">
    <source>
        <dbReference type="Proteomes" id="UP000501130"/>
    </source>
</evidence>
<name>A0ABX6N9I4_9BURK</name>
<feature type="domain" description="Carboxyltransferase" evidence="4">
    <location>
        <begin position="7"/>
        <end position="193"/>
    </location>
</feature>
<keyword evidence="1" id="KW-0547">Nucleotide-binding</keyword>
<accession>A0ABX6N9I4</accession>
<protein>
    <submittedName>
        <fullName evidence="5">Allophanate hydrolase subunit 1</fullName>
    </submittedName>
</protein>
<dbReference type="Gene3D" id="2.40.100.10">
    <property type="entry name" value="Cyclophilin-like"/>
    <property type="match status" value="1"/>
</dbReference>
<dbReference type="SUPFAM" id="SSF50891">
    <property type="entry name" value="Cyclophilin-like"/>
    <property type="match status" value="1"/>
</dbReference>
<dbReference type="PANTHER" id="PTHR34698">
    <property type="entry name" value="5-OXOPROLINASE SUBUNIT B"/>
    <property type="match status" value="1"/>
</dbReference>
<evidence type="ECO:0000256" key="2">
    <source>
        <dbReference type="ARBA" id="ARBA00022801"/>
    </source>
</evidence>
<dbReference type="PANTHER" id="PTHR34698:SF2">
    <property type="entry name" value="5-OXOPROLINASE SUBUNIT B"/>
    <property type="match status" value="1"/>
</dbReference>